<accession>A0A6J8C8K1</accession>
<evidence type="ECO:0000313" key="2">
    <source>
        <dbReference type="Proteomes" id="UP000507470"/>
    </source>
</evidence>
<evidence type="ECO:0000313" key="1">
    <source>
        <dbReference type="EMBL" id="CAC5391841.1"/>
    </source>
</evidence>
<sequence>MCIHIKSVACSLSSDDNDSDEELDDHTYQSLSVEKSDVWGITVNEEPRCIVRCHEKLGVVRCFNGHLECLVCKFGQHECVHVKKVQQLMETDEDVPDIIDSLVIALMESQGIQGEQKLKCISSCKIPFKRKEPFPEHDNVFKAPEHCDQCCAVTHTKENKETSLYKLKTIECSTVSSTECINCKDIKYYDGCDDGILHIGKFLMHHEVLRQYMYLFVYARCSLHAYYCMWRNIQEDEGNTNFSKRMPYRDFRLAWYEFLQLLEIDYHAGFECKQCGPNPETVIMDATSLGHRKIYQNCKDTNKDNFDFSNLMLSVQKHCPALVPILDYFKSIDATQYPPEEYKPLLETIASRSAVCASVHSGALVLLEKLLEEGNILTSAVFMKNLYNEFPVLYQLLKFLGEKPIFLNPLLEHLIATGKRPFQQENELDVADCTVHQDKNIFMPSLPKIRNRSSYSMDNHKLKADEKTCTKNKALLPGIFTMHCKHGVCYGYSLMDSVESPDVPFTLLTTRFDKAPRVIIYDNACSLHNYCLNREPFFFKDSWFLVDRMHYVGHKCSRGYKLEDYPQFASVNTQVVEQANAALQKLRSSITYMTNENFNLHLRFFVYYRNNFVLNI</sequence>
<protein>
    <submittedName>
        <fullName evidence="1">Uncharacterized protein</fullName>
    </submittedName>
</protein>
<dbReference type="EMBL" id="CACVKT020004840">
    <property type="protein sequence ID" value="CAC5391841.1"/>
    <property type="molecule type" value="Genomic_DNA"/>
</dbReference>
<dbReference type="PANTHER" id="PTHR34305:SF1">
    <property type="entry name" value="SWIM-TYPE DOMAIN-CONTAINING PROTEIN"/>
    <property type="match status" value="1"/>
</dbReference>
<reference evidence="1 2" key="1">
    <citation type="submission" date="2020-06" db="EMBL/GenBank/DDBJ databases">
        <authorList>
            <person name="Li R."/>
            <person name="Bekaert M."/>
        </authorList>
    </citation>
    <scope>NUCLEOTIDE SEQUENCE [LARGE SCALE GENOMIC DNA]</scope>
    <source>
        <strain evidence="2">wild</strain>
    </source>
</reference>
<name>A0A6J8C8K1_MYTCO</name>
<dbReference type="OrthoDB" id="10071442at2759"/>
<gene>
    <name evidence="1" type="ORF">MCOR_26821</name>
</gene>
<dbReference type="Proteomes" id="UP000507470">
    <property type="component" value="Unassembled WGS sequence"/>
</dbReference>
<proteinExistence type="predicted"/>
<dbReference type="PANTHER" id="PTHR34305">
    <property type="entry name" value="EXPRESSED PROTEIN"/>
    <property type="match status" value="1"/>
</dbReference>
<keyword evidence="2" id="KW-1185">Reference proteome</keyword>
<organism evidence="1 2">
    <name type="scientific">Mytilus coruscus</name>
    <name type="common">Sea mussel</name>
    <dbReference type="NCBI Taxonomy" id="42192"/>
    <lineage>
        <taxon>Eukaryota</taxon>
        <taxon>Metazoa</taxon>
        <taxon>Spiralia</taxon>
        <taxon>Lophotrochozoa</taxon>
        <taxon>Mollusca</taxon>
        <taxon>Bivalvia</taxon>
        <taxon>Autobranchia</taxon>
        <taxon>Pteriomorphia</taxon>
        <taxon>Mytilida</taxon>
        <taxon>Mytiloidea</taxon>
        <taxon>Mytilidae</taxon>
        <taxon>Mytilinae</taxon>
        <taxon>Mytilus</taxon>
    </lineage>
</organism>
<dbReference type="AlphaFoldDB" id="A0A6J8C8K1"/>